<keyword evidence="3" id="KW-1185">Reference proteome</keyword>
<proteinExistence type="predicted"/>
<reference evidence="2" key="1">
    <citation type="submission" date="2020-08" db="EMBL/GenBank/DDBJ databases">
        <title>Multicomponent nature underlies the extraordinary mechanical properties of spider dragline silk.</title>
        <authorList>
            <person name="Kono N."/>
            <person name="Nakamura H."/>
            <person name="Mori M."/>
            <person name="Yoshida Y."/>
            <person name="Ohtoshi R."/>
            <person name="Malay A.D."/>
            <person name="Moran D.A.P."/>
            <person name="Tomita M."/>
            <person name="Numata K."/>
            <person name="Arakawa K."/>
        </authorList>
    </citation>
    <scope>NUCLEOTIDE SEQUENCE</scope>
</reference>
<organism evidence="2 3">
    <name type="scientific">Trichonephila inaurata madagascariensis</name>
    <dbReference type="NCBI Taxonomy" id="2747483"/>
    <lineage>
        <taxon>Eukaryota</taxon>
        <taxon>Metazoa</taxon>
        <taxon>Ecdysozoa</taxon>
        <taxon>Arthropoda</taxon>
        <taxon>Chelicerata</taxon>
        <taxon>Arachnida</taxon>
        <taxon>Araneae</taxon>
        <taxon>Araneomorphae</taxon>
        <taxon>Entelegynae</taxon>
        <taxon>Araneoidea</taxon>
        <taxon>Nephilidae</taxon>
        <taxon>Trichonephila</taxon>
        <taxon>Trichonephila inaurata</taxon>
    </lineage>
</organism>
<feature type="compositionally biased region" description="Polar residues" evidence="1">
    <location>
        <begin position="114"/>
        <end position="125"/>
    </location>
</feature>
<accession>A0A8X6YST5</accession>
<gene>
    <name evidence="2" type="primary">POLX_2276</name>
    <name evidence="2" type="ORF">TNIN_107011</name>
</gene>
<name>A0A8X6YST5_9ARAC</name>
<dbReference type="OrthoDB" id="8069526at2759"/>
<dbReference type="EMBL" id="BMAV01022317">
    <property type="protein sequence ID" value="GFY77109.1"/>
    <property type="molecule type" value="Genomic_DNA"/>
</dbReference>
<evidence type="ECO:0000256" key="1">
    <source>
        <dbReference type="SAM" id="MobiDB-lite"/>
    </source>
</evidence>
<protein>
    <submittedName>
        <fullName evidence="2">Retrovirus-related Pol polyprotein from transposon TNT 1-94</fullName>
    </submittedName>
</protein>
<dbReference type="AlphaFoldDB" id="A0A8X6YST5"/>
<evidence type="ECO:0000313" key="3">
    <source>
        <dbReference type="Proteomes" id="UP000886998"/>
    </source>
</evidence>
<comment type="caution">
    <text evidence="2">The sequence shown here is derived from an EMBL/GenBank/DDBJ whole genome shotgun (WGS) entry which is preliminary data.</text>
</comment>
<dbReference type="Proteomes" id="UP000886998">
    <property type="component" value="Unassembled WGS sequence"/>
</dbReference>
<feature type="region of interest" description="Disordered" evidence="1">
    <location>
        <begin position="108"/>
        <end position="132"/>
    </location>
</feature>
<sequence>MELRNVLTIVDGARTVLSESGLDKSFWPEAVLYFEHVWNKLCQSAQTLTPIELYIGIKPSTRHPRPFGSTLYVGTPRLLKKPRQSNRVAVLEPLSLKFSDYEVIENSDHDKTVNKNPVSLPQNSDSETEDEELSRTDIFLRIGKISKVKILQ</sequence>
<evidence type="ECO:0000313" key="2">
    <source>
        <dbReference type="EMBL" id="GFY77109.1"/>
    </source>
</evidence>